<dbReference type="FunFam" id="3.30.40.10:FF:000038">
    <property type="entry name" value="E3 ubiquitin-protein ligase listerin"/>
    <property type="match status" value="1"/>
</dbReference>
<dbReference type="InterPro" id="IPR054478">
    <property type="entry name" value="LTN1_UBC"/>
</dbReference>
<dbReference type="GO" id="GO:0005829">
    <property type="term" value="C:cytosol"/>
    <property type="evidence" value="ECO:0007669"/>
    <property type="project" value="UniProtKB-SubCell"/>
</dbReference>
<evidence type="ECO:0000256" key="5">
    <source>
        <dbReference type="ARBA" id="ARBA00012483"/>
    </source>
</evidence>
<dbReference type="PANTHER" id="PTHR12389">
    <property type="entry name" value="ZINC FINGER PROTEIN 294"/>
    <property type="match status" value="1"/>
</dbReference>
<dbReference type="InterPro" id="IPR054476">
    <property type="entry name" value="Ltn1_N"/>
</dbReference>
<dbReference type="GO" id="GO:0043023">
    <property type="term" value="F:ribosomal large subunit binding"/>
    <property type="evidence" value="ECO:0007669"/>
    <property type="project" value="TreeGrafter"/>
</dbReference>
<evidence type="ECO:0000256" key="15">
    <source>
        <dbReference type="RuleBase" id="RU367090"/>
    </source>
</evidence>
<keyword evidence="9 15" id="KW-0479">Metal-binding</keyword>
<proteinExistence type="inferred from homology"/>
<dbReference type="UniPathway" id="UPA00143"/>
<keyword evidence="7" id="KW-0963">Cytoplasm</keyword>
<dbReference type="CDD" id="cd16491">
    <property type="entry name" value="RING-CH-C4HC3_LTN1"/>
    <property type="match status" value="1"/>
</dbReference>
<dbReference type="PANTHER" id="PTHR12389:SF0">
    <property type="entry name" value="E3 UBIQUITIN-PROTEIN LIGASE LISTERIN"/>
    <property type="match status" value="1"/>
</dbReference>
<dbReference type="GO" id="GO:0072344">
    <property type="term" value="P:rescue of stalled ribosome"/>
    <property type="evidence" value="ECO:0007669"/>
    <property type="project" value="UniProtKB-UniRule"/>
</dbReference>
<feature type="compositionally biased region" description="Basic residues" evidence="16">
    <location>
        <begin position="1"/>
        <end position="11"/>
    </location>
</feature>
<comment type="subcellular location">
    <subcellularLocation>
        <location evidence="2">Cytoplasm</location>
        <location evidence="2">Cytosol</location>
    </subcellularLocation>
</comment>
<dbReference type="Pfam" id="PF22958">
    <property type="entry name" value="Ltn1_1st"/>
    <property type="match status" value="1"/>
</dbReference>
<dbReference type="SMART" id="SM00744">
    <property type="entry name" value="RINGv"/>
    <property type="match status" value="1"/>
</dbReference>
<keyword evidence="8 15" id="KW-0808">Transferase</keyword>
<dbReference type="GO" id="GO:0016567">
    <property type="term" value="P:protein ubiquitination"/>
    <property type="evidence" value="ECO:0007669"/>
    <property type="project" value="UniProtKB-UniPathway"/>
</dbReference>
<dbReference type="InterPro" id="IPR011016">
    <property type="entry name" value="Znf_RING-CH"/>
</dbReference>
<evidence type="ECO:0000256" key="6">
    <source>
        <dbReference type="ARBA" id="ARBA00017157"/>
    </source>
</evidence>
<evidence type="ECO:0000256" key="14">
    <source>
        <dbReference type="PROSITE-ProRule" id="PRU00175"/>
    </source>
</evidence>
<comment type="caution">
    <text evidence="18">The sequence shown here is derived from an EMBL/GenBank/DDBJ whole genome shotgun (WGS) entry which is preliminary data.</text>
</comment>
<dbReference type="Pfam" id="PF22999">
    <property type="entry name" value="LTN1_E3_ligase_6th"/>
    <property type="match status" value="1"/>
</dbReference>
<comment type="catalytic activity">
    <reaction evidence="1 15">
        <text>S-ubiquitinyl-[E2 ubiquitin-conjugating enzyme]-L-cysteine + [acceptor protein]-L-lysine = [E2 ubiquitin-conjugating enzyme]-L-cysteine + N(6)-ubiquitinyl-[acceptor protein]-L-lysine.</text>
        <dbReference type="EC" id="2.3.2.27"/>
    </reaction>
</comment>
<dbReference type="EC" id="2.3.2.27" evidence="5 15"/>
<keyword evidence="11 14" id="KW-0863">Zinc-finger</keyword>
<dbReference type="InterPro" id="IPR056241">
    <property type="entry name" value="LTN1_HEAT_5th"/>
</dbReference>
<keyword evidence="19" id="KW-1185">Reference proteome</keyword>
<accession>A0A151ME01</accession>
<dbReference type="Pfam" id="PF23009">
    <property type="entry name" value="UBC_like"/>
    <property type="match status" value="1"/>
</dbReference>
<dbReference type="Pfam" id="PF24618">
    <property type="entry name" value="LTN1_E3_ligase_5th"/>
    <property type="match status" value="1"/>
</dbReference>
<evidence type="ECO:0000256" key="3">
    <source>
        <dbReference type="ARBA" id="ARBA00004906"/>
    </source>
</evidence>
<feature type="domain" description="RING-type" evidence="17">
    <location>
        <begin position="1505"/>
        <end position="1552"/>
    </location>
</feature>
<evidence type="ECO:0000256" key="8">
    <source>
        <dbReference type="ARBA" id="ARBA00022679"/>
    </source>
</evidence>
<evidence type="ECO:0000256" key="7">
    <source>
        <dbReference type="ARBA" id="ARBA00022490"/>
    </source>
</evidence>
<dbReference type="InterPro" id="IPR039795">
    <property type="entry name" value="LTN1/Rkr1"/>
</dbReference>
<dbReference type="GO" id="GO:1990112">
    <property type="term" value="C:RQC complex"/>
    <property type="evidence" value="ECO:0007669"/>
    <property type="project" value="UniProtKB-UniRule"/>
</dbReference>
<dbReference type="InterPro" id="IPR013083">
    <property type="entry name" value="Znf_RING/FYVE/PHD"/>
</dbReference>
<dbReference type="FunFam" id="1.25.10.10:FF:001251">
    <property type="entry name" value="Predicted protein"/>
    <property type="match status" value="1"/>
</dbReference>
<keyword evidence="10" id="KW-0677">Repeat</keyword>
<dbReference type="Proteomes" id="UP000050525">
    <property type="component" value="Unassembled WGS sequence"/>
</dbReference>
<evidence type="ECO:0000313" key="18">
    <source>
        <dbReference type="EMBL" id="KYO22741.1"/>
    </source>
</evidence>
<gene>
    <name evidence="18" type="primary">LTN1</name>
    <name evidence="18" type="ORF">Y1Q_0003239</name>
</gene>
<dbReference type="EMBL" id="AKHW03006231">
    <property type="protein sequence ID" value="KYO22741.1"/>
    <property type="molecule type" value="Genomic_DNA"/>
</dbReference>
<dbReference type="SUPFAM" id="SSF57850">
    <property type="entry name" value="RING/U-box"/>
    <property type="match status" value="1"/>
</dbReference>
<dbReference type="InterPro" id="IPR016024">
    <property type="entry name" value="ARM-type_fold"/>
</dbReference>
<comment type="pathway">
    <text evidence="3 15">Protein modification; protein ubiquitination.</text>
</comment>
<dbReference type="Pfam" id="PF13639">
    <property type="entry name" value="zf-RING_2"/>
    <property type="match status" value="1"/>
</dbReference>
<dbReference type="InterPro" id="IPR054477">
    <property type="entry name" value="LTN1_E3_ligase_6th"/>
</dbReference>
<sequence>MGGKNKQRTKGNVRPSSSGQAAELLAKERGTVPGFIGFGTSQSDLGYVPAVQGAEEIDSLVDADFRMVLRKLSKRDVITKLKATQEFGVMCKEREAEIVKGVLPYWSRIYCKISLDNDRRVREATQQAFEQLILKVKKHLAPYLKSIMGYWLIAQCDTYSPAASAAQVAFVKAFPSSKQSEALVFCRDEVLNVLQDHLLKETADTLSDPQTVPEEEREARFFRILTCSLLALKKLLCMLPKHENHSLEEKLMPLLCQQKFWKYSKHSVPQVRSAFFEMVSALCQYLPESIKFEGPRVCPAVLLSIDDSDAVVCPALWEAILYIVATIEDCWRHVNAKKGVLPKLWIILREGGRGLATVIYPNLLPFISKVPPGIMEPKLDFYRAFFSSIIQGLSSERAISSQSECSAIITAFMECLRYAMLQSIGEEDEQKQIQEMLIYDQLIPLIDAVLKETRLQNGSLFYQMADTLSSWEMKAETLNDDGSAEAFQRMDLKWNIFLQIIQKACSSSVKHLLVCDWLKGDILGEKLVMLADDLCYVGLKTTAALSESYSSEKWTLLSLVLSQHVRNEFLIGEIYVERIIDKLQAALSKARDLSEAGNTEPSVSFICDVASSFFSSVKGCLLMPSSEDLLFTIFQLCAQSQDTTHLPDLLVRKLKHTWLSGMNSLVHQLGLLQKQSTFLHKSALWVKNQIQFSPLDIKSLEVLISAIHDLLTKLLETGQLSGYLVGAYIGYITPNISEWEKLRESLSTEWLHRPLLEGRLSMNHERSGANVKLCDTVKLPSHLCTGALLSKIVLFVLENGVAFENHDVERKKMDGIIAELLYSLQWIEELENPPCLLLEFLNMLQVMNITYEKLSALSNKINLLQILFNRSKESGRLWSLTMAKLIKTDSIAACQIRDLYKTTDGFFPLTEGNLHTVQSLSPFLLEDEKEELVIQCTAKLMACMETELSSTDGAFGFLAILNSCLTNGNIDCRGLLSGILKIMITWKNDNEDIFLFSCNLKKSSPLLLGFNIEVMRYLPLVLKHSATPLADNEWDFILCSMMAWLETTSENHSLYQVPLVQIFACVSCDLASTFSAYFQEATPEVIENLPVNLISEWKEFFSEGIHNLLLPLLVKVTGENKLASEKSFQNSILMSLGEALTYISKDQLLSHKLPAKFVAGQKTNLPDKLQTLLNTLSPLLLFQARPVQVAVYHMLYKLMPELPTFDDEDLKSYGEEEEESTLSPPAALMSVLATQELLLESILESVPVGEFAVVQPLSDEFCLVLGYLFTWKLVLTFFKAASSQLRALYSQYLRRTKSLNKLLYHLFRLMPENPVFSGPASEVPNKETKTFFTEDVHLDVKATGVLSSQIPHLACSVYHITLKDLPAMVRLWWNSCEKRVFNVVDKFTSKYVSNVLSLQEISSVQSSTQLFNGMTVKARSATREVIATYSVDDIFIELIIQLPPNYPLGSITVESGKRVGVAVQQWRNWMLQLSTYLTHQNGSIMEGLALWKNNVDKRFEGVEDCMICFSVIHGSNYSLPKKACRTCKKKFHSACLYKWFTSSNKSTCPLCRETFF</sequence>
<evidence type="ECO:0000259" key="17">
    <source>
        <dbReference type="PROSITE" id="PS50089"/>
    </source>
</evidence>
<comment type="similarity">
    <text evidence="4 15">Belongs to the LTN1 family.</text>
</comment>
<dbReference type="InterPro" id="IPR001841">
    <property type="entry name" value="Znf_RING"/>
</dbReference>
<organism evidence="18 19">
    <name type="scientific">Alligator mississippiensis</name>
    <name type="common">American alligator</name>
    <dbReference type="NCBI Taxonomy" id="8496"/>
    <lineage>
        <taxon>Eukaryota</taxon>
        <taxon>Metazoa</taxon>
        <taxon>Chordata</taxon>
        <taxon>Craniata</taxon>
        <taxon>Vertebrata</taxon>
        <taxon>Euteleostomi</taxon>
        <taxon>Archelosauria</taxon>
        <taxon>Archosauria</taxon>
        <taxon>Crocodylia</taxon>
        <taxon>Alligatoridae</taxon>
        <taxon>Alligatorinae</taxon>
        <taxon>Alligator</taxon>
    </lineage>
</organism>
<keyword evidence="12 15" id="KW-0833">Ubl conjugation pathway</keyword>
<evidence type="ECO:0000256" key="2">
    <source>
        <dbReference type="ARBA" id="ARBA00004514"/>
    </source>
</evidence>
<dbReference type="Gene3D" id="1.25.10.10">
    <property type="entry name" value="Leucine-rich Repeat Variant"/>
    <property type="match status" value="1"/>
</dbReference>
<name>A0A151ME01_ALLMI</name>
<comment type="subunit">
    <text evidence="15">Component of the ribosome quality control complex (RQC).</text>
</comment>
<evidence type="ECO:0000256" key="11">
    <source>
        <dbReference type="ARBA" id="ARBA00022771"/>
    </source>
</evidence>
<dbReference type="GO" id="GO:0008270">
    <property type="term" value="F:zinc ion binding"/>
    <property type="evidence" value="ECO:0007669"/>
    <property type="project" value="UniProtKB-KW"/>
</dbReference>
<dbReference type="InterPro" id="IPR011989">
    <property type="entry name" value="ARM-like"/>
</dbReference>
<dbReference type="PROSITE" id="PS50089">
    <property type="entry name" value="ZF_RING_2"/>
    <property type="match status" value="1"/>
</dbReference>
<evidence type="ECO:0000256" key="10">
    <source>
        <dbReference type="ARBA" id="ARBA00022737"/>
    </source>
</evidence>
<evidence type="ECO:0000256" key="9">
    <source>
        <dbReference type="ARBA" id="ARBA00022723"/>
    </source>
</evidence>
<evidence type="ECO:0000256" key="1">
    <source>
        <dbReference type="ARBA" id="ARBA00000900"/>
    </source>
</evidence>
<dbReference type="Gene3D" id="3.30.40.10">
    <property type="entry name" value="Zinc/RING finger domain, C3HC4 (zinc finger)"/>
    <property type="match status" value="1"/>
</dbReference>
<dbReference type="GO" id="GO:1990116">
    <property type="term" value="P:ribosome-associated ubiquitin-dependent protein catabolic process"/>
    <property type="evidence" value="ECO:0007669"/>
    <property type="project" value="UniProtKB-UniRule"/>
</dbReference>
<evidence type="ECO:0000256" key="16">
    <source>
        <dbReference type="SAM" id="MobiDB-lite"/>
    </source>
</evidence>
<keyword evidence="13 15" id="KW-0862">Zinc</keyword>
<evidence type="ECO:0000256" key="13">
    <source>
        <dbReference type="ARBA" id="ARBA00022833"/>
    </source>
</evidence>
<dbReference type="eggNOG" id="KOG0803">
    <property type="taxonomic scope" value="Eukaryota"/>
</dbReference>
<evidence type="ECO:0000256" key="4">
    <source>
        <dbReference type="ARBA" id="ARBA00007997"/>
    </source>
</evidence>
<feature type="region of interest" description="Disordered" evidence="16">
    <location>
        <begin position="1"/>
        <end position="20"/>
    </location>
</feature>
<protein>
    <recommendedName>
        <fullName evidence="6 15">E3 ubiquitin-protein ligase listerin</fullName>
        <ecNumber evidence="5 15">2.3.2.27</ecNumber>
    </recommendedName>
    <alternativeName>
        <fullName evidence="15">RING-type E3 ubiquitin transferase listerin</fullName>
    </alternativeName>
</protein>
<dbReference type="InterPro" id="IPR039804">
    <property type="entry name" value="RING-CH-C4HC3_LTN1"/>
</dbReference>
<dbReference type="STRING" id="8496.A0A151ME01"/>
<comment type="function">
    <text evidence="15">E3 ubiquitin-protein ligase. Component of the ribosome quality control complex (RQC), a ribosome-associated complex that mediates ubiquitination and extraction of incompletely synthesized nascent chains for proteasomal degradation.</text>
</comment>
<dbReference type="GO" id="GO:0061630">
    <property type="term" value="F:ubiquitin protein ligase activity"/>
    <property type="evidence" value="ECO:0007669"/>
    <property type="project" value="UniProtKB-UniRule"/>
</dbReference>
<evidence type="ECO:0000313" key="19">
    <source>
        <dbReference type="Proteomes" id="UP000050525"/>
    </source>
</evidence>
<evidence type="ECO:0000256" key="12">
    <source>
        <dbReference type="ARBA" id="ARBA00022786"/>
    </source>
</evidence>
<dbReference type="SUPFAM" id="SSF48371">
    <property type="entry name" value="ARM repeat"/>
    <property type="match status" value="1"/>
</dbReference>
<reference evidence="18 19" key="1">
    <citation type="journal article" date="2012" name="Genome Biol.">
        <title>Sequencing three crocodilian genomes to illuminate the evolution of archosaurs and amniotes.</title>
        <authorList>
            <person name="St John J.A."/>
            <person name="Braun E.L."/>
            <person name="Isberg S.R."/>
            <person name="Miles L.G."/>
            <person name="Chong A.Y."/>
            <person name="Gongora J."/>
            <person name="Dalzell P."/>
            <person name="Moran C."/>
            <person name="Bed'hom B."/>
            <person name="Abzhanov A."/>
            <person name="Burgess S.C."/>
            <person name="Cooksey A.M."/>
            <person name="Castoe T.A."/>
            <person name="Crawford N.G."/>
            <person name="Densmore L.D."/>
            <person name="Drew J.C."/>
            <person name="Edwards S.V."/>
            <person name="Faircloth B.C."/>
            <person name="Fujita M.K."/>
            <person name="Greenwold M.J."/>
            <person name="Hoffmann F.G."/>
            <person name="Howard J.M."/>
            <person name="Iguchi T."/>
            <person name="Janes D.E."/>
            <person name="Khan S.Y."/>
            <person name="Kohno S."/>
            <person name="de Koning A.J."/>
            <person name="Lance S.L."/>
            <person name="McCarthy F.M."/>
            <person name="McCormack J.E."/>
            <person name="Merchant M.E."/>
            <person name="Peterson D.G."/>
            <person name="Pollock D.D."/>
            <person name="Pourmand N."/>
            <person name="Raney B.J."/>
            <person name="Roessler K.A."/>
            <person name="Sanford J.R."/>
            <person name="Sawyer R.H."/>
            <person name="Schmidt C.J."/>
            <person name="Triplett E.W."/>
            <person name="Tuberville T.D."/>
            <person name="Venegas-Anaya M."/>
            <person name="Howard J.T."/>
            <person name="Jarvis E.D."/>
            <person name="Guillette L.J.Jr."/>
            <person name="Glenn T.C."/>
            <person name="Green R.E."/>
            <person name="Ray D.A."/>
        </authorList>
    </citation>
    <scope>NUCLEOTIDE SEQUENCE [LARGE SCALE GENOMIC DNA]</scope>
    <source>
        <strain evidence="18">KSC_2009_1</strain>
    </source>
</reference>